<dbReference type="SUPFAM" id="SSF81383">
    <property type="entry name" value="F-box domain"/>
    <property type="match status" value="1"/>
</dbReference>
<reference evidence="1" key="1">
    <citation type="submission" date="2020-11" db="EMBL/GenBank/DDBJ databases">
        <authorList>
            <consortium name="DOE Joint Genome Institute"/>
            <person name="Ahrendt S."/>
            <person name="Riley R."/>
            <person name="Andreopoulos W."/>
            <person name="Labutti K."/>
            <person name="Pangilinan J."/>
            <person name="Ruiz-Duenas F.J."/>
            <person name="Barrasa J.M."/>
            <person name="Sanchez-Garcia M."/>
            <person name="Camarero S."/>
            <person name="Miyauchi S."/>
            <person name="Serrano A."/>
            <person name="Linde D."/>
            <person name="Babiker R."/>
            <person name="Drula E."/>
            <person name="Ayuso-Fernandez I."/>
            <person name="Pacheco R."/>
            <person name="Padilla G."/>
            <person name="Ferreira P."/>
            <person name="Barriuso J."/>
            <person name="Kellner H."/>
            <person name="Castanera R."/>
            <person name="Alfaro M."/>
            <person name="Ramirez L."/>
            <person name="Pisabarro A.G."/>
            <person name="Kuo A."/>
            <person name="Tritt A."/>
            <person name="Lipzen A."/>
            <person name="He G."/>
            <person name="Yan M."/>
            <person name="Ng V."/>
            <person name="Cullen D."/>
            <person name="Martin F."/>
            <person name="Rosso M.-N."/>
            <person name="Henrissat B."/>
            <person name="Hibbett D."/>
            <person name="Martinez A.T."/>
            <person name="Grigoriev I.V."/>
        </authorList>
    </citation>
    <scope>NUCLEOTIDE SEQUENCE</scope>
    <source>
        <strain evidence="1">CIRM-BRFM 674</strain>
    </source>
</reference>
<dbReference type="AlphaFoldDB" id="A0A9P6CXR5"/>
<comment type="caution">
    <text evidence="1">The sequence shown here is derived from an EMBL/GenBank/DDBJ whole genome shotgun (WGS) entry which is preliminary data.</text>
</comment>
<sequence>MALAAHQQPPISKLPRDILWEIFSIDLDTDSNPKKYPEFKLSKSPLTNTLQSSQVCRLWREIIYESPSIWGNCLDLDALKRYKYWTPDDVLQMAGNALLAVRYQHEPRDHEDTSEQAFVTKVICEHWERIKLLDIYIADDMADSDGVKRWQAFCGPAPALQVFALHRRDPLHKTAFIDVSIDAQLFGGHAPLLACFSIDEDIVPERTINPIPTTVLSSNLRRLALYQPVFTSGSYLLDVIEQVPLLEELVLCIANVTPVESERLVFHRSLDYVNIFSTCLQVYSAFLGHLSVRPSKRAVTICLDSFTDSPATLEAYAQNIRNIILRDAGNFFEDNTFVAYLEVSLSSTEMSVLACQKNGDSISYFNFAFQASGWLATTSLPFIILQSFVTILTTLRLPPTIRIFKFTFPKPSSVSRLNLPHLSPLFNSLNGLIELDTTPDSIAYINERSESEGVTFFDTLKVVALRDADISGFDEQVAAHCLCAFLVTLRQGASPVEVLDLNSRHAPLGDLRPLDAIVGLKVVWASRSMHWHHDKPQFTSRRREYVCGSGQPEKLREIIRPMPSEDQLIDGSDED</sequence>
<dbReference type="InterPro" id="IPR036047">
    <property type="entry name" value="F-box-like_dom_sf"/>
</dbReference>
<evidence type="ECO:0000313" key="1">
    <source>
        <dbReference type="EMBL" id="KAF9475883.1"/>
    </source>
</evidence>
<proteinExistence type="predicted"/>
<accession>A0A9P6CXR5</accession>
<dbReference type="EMBL" id="MU155315">
    <property type="protein sequence ID" value="KAF9475883.1"/>
    <property type="molecule type" value="Genomic_DNA"/>
</dbReference>
<evidence type="ECO:0008006" key="3">
    <source>
        <dbReference type="Google" id="ProtNLM"/>
    </source>
</evidence>
<dbReference type="OrthoDB" id="3252786at2759"/>
<keyword evidence="2" id="KW-1185">Reference proteome</keyword>
<dbReference type="Gene3D" id="1.20.1280.50">
    <property type="match status" value="1"/>
</dbReference>
<name>A0A9P6CXR5_9AGAR</name>
<gene>
    <name evidence="1" type="ORF">BDN70DRAFT_883146</name>
</gene>
<dbReference type="Proteomes" id="UP000807469">
    <property type="component" value="Unassembled WGS sequence"/>
</dbReference>
<evidence type="ECO:0000313" key="2">
    <source>
        <dbReference type="Proteomes" id="UP000807469"/>
    </source>
</evidence>
<protein>
    <recommendedName>
        <fullName evidence="3">F-box domain-containing protein</fullName>
    </recommendedName>
</protein>
<organism evidence="1 2">
    <name type="scientific">Pholiota conissans</name>
    <dbReference type="NCBI Taxonomy" id="109636"/>
    <lineage>
        <taxon>Eukaryota</taxon>
        <taxon>Fungi</taxon>
        <taxon>Dikarya</taxon>
        <taxon>Basidiomycota</taxon>
        <taxon>Agaricomycotina</taxon>
        <taxon>Agaricomycetes</taxon>
        <taxon>Agaricomycetidae</taxon>
        <taxon>Agaricales</taxon>
        <taxon>Agaricineae</taxon>
        <taxon>Strophariaceae</taxon>
        <taxon>Pholiota</taxon>
    </lineage>
</organism>